<dbReference type="Proteomes" id="UP000030706">
    <property type="component" value="Unassembled WGS sequence"/>
</dbReference>
<dbReference type="STRING" id="1043002.A0A074Y023"/>
<dbReference type="InterPro" id="IPR020845">
    <property type="entry name" value="AMP-binding_CS"/>
</dbReference>
<organism evidence="4 5">
    <name type="scientific">Aureobasidium pullulans EXF-150</name>
    <dbReference type="NCBI Taxonomy" id="1043002"/>
    <lineage>
        <taxon>Eukaryota</taxon>
        <taxon>Fungi</taxon>
        <taxon>Dikarya</taxon>
        <taxon>Ascomycota</taxon>
        <taxon>Pezizomycotina</taxon>
        <taxon>Dothideomycetes</taxon>
        <taxon>Dothideomycetidae</taxon>
        <taxon>Dothideales</taxon>
        <taxon>Saccotheciaceae</taxon>
        <taxon>Aureobasidium</taxon>
    </lineage>
</organism>
<dbReference type="PANTHER" id="PTHR43439:SF2">
    <property type="entry name" value="ENZYME, PUTATIVE (JCVI)-RELATED"/>
    <property type="match status" value="1"/>
</dbReference>
<dbReference type="InterPro" id="IPR013120">
    <property type="entry name" value="FAR_NAD-bd"/>
</dbReference>
<dbReference type="InterPro" id="IPR036291">
    <property type="entry name" value="NAD(P)-bd_dom_sf"/>
</dbReference>
<sequence>MVPIATANLRDDLRTSRSSVYPAKGADARLQELWTRHGDPQSDRYTNPDLISLPSLVRYNALMYPAQIAYLVPKADNFDRITWQEFDVLTDLCSAYYAEAFSHEISTSNATSSQPTIALLGTGHTFEYWVTQIGLCKLGVRLLLLSDKNADVARDHLLQVCNATGIVIEQRLARSWSNPEYTTVTIPSMSYLRASRPSSTYAGFESVDVWNQHAMIIHSSGSTGLPKPIIHTNRSLMLIARMYRLFQSFVIENWYNCFPLYHIAGVSIILGGLPSALPTSFPPENWPPSPGAMLSAWRKLETLGHPVNCLHCAPSVIEDLYEYMSLEGNSEYSPFLRLKILQPGGAALSPVLLRRLTDMGINVKTTYGSTEIGPPFRTIPDTRDNAKCYNVRTLFPDNSLVRMEPQGEGLFECVVYKGFALAAELWPTPDAPNPYRTNDLFLEDPPGSGLFVLQGRKDDIIVHSNGEKTNALPLQMAIEECHSAISKVVVFGTDYPCTSAIIQLSEEGLSGHEDILRSIEQACKAFPAYSQVDQSMTVILPRGKILPITPKGNVRRKEAWKLYGAEIEQLYANQANGEPSDVTNIPAFDLDNTAFVRHCVAQVSNSPIEVVTENLSFYDLGLNSQMAVRLRPQLAHRFGKFPLMYIFEYPSVSKLTEALSRPSFDQSVISPSVSQFAWIQDTIARYTSEIQSWSKPEVKIHEGKRQVVYLTGATGALGNALIAELVTNPNVSKVYCAIRGAQARERLVDQLRVRGYDMQVAVSDKLAAVAYDMSDVSLGLDKNQYSKLASEVTTVIHNAWKMDFNQKVDMFEKDCLCSSLNLLRFCQELTEKRFVFTSSVATNMGKDARKSVEETPIANNPALALETGYAQSKFIVERITQEYARITGSPVQICRVGQLCGHTTLGSWNTSEMFPIMIATGLKYLNAMPTFDKQTVDWLPVDICAKAINTLISTPMSDVSYALHNLVNPSTISWSEFLNALEHAFDSQFERIDMHEWVARLQDLSEKVDDVPGAKLLGFFENMVEEEQATPQFETSKTATLVPRLRDCEAVDGKLLKLYLGRWRADGFLT</sequence>
<name>A0A074Y023_AURPU</name>
<keyword evidence="1" id="KW-0596">Phosphopantetheine</keyword>
<accession>A0A074Y023</accession>
<dbReference type="SUPFAM" id="SSF56801">
    <property type="entry name" value="Acetyl-CoA synthetase-like"/>
    <property type="match status" value="1"/>
</dbReference>
<dbReference type="InterPro" id="IPR000873">
    <property type="entry name" value="AMP-dep_synth/lig_dom"/>
</dbReference>
<keyword evidence="5" id="KW-1185">Reference proteome</keyword>
<protein>
    <submittedName>
        <fullName evidence="4">Male sterility protein</fullName>
    </submittedName>
</protein>
<evidence type="ECO:0000259" key="3">
    <source>
        <dbReference type="SMART" id="SM00823"/>
    </source>
</evidence>
<dbReference type="Pfam" id="PF23562">
    <property type="entry name" value="AMP-binding_C_3"/>
    <property type="match status" value="1"/>
</dbReference>
<dbReference type="AlphaFoldDB" id="A0A074Y023"/>
<dbReference type="OrthoDB" id="429813at2759"/>
<dbReference type="InterPro" id="IPR042099">
    <property type="entry name" value="ANL_N_sf"/>
</dbReference>
<evidence type="ECO:0000256" key="2">
    <source>
        <dbReference type="ARBA" id="ARBA00022553"/>
    </source>
</evidence>
<dbReference type="Gene3D" id="3.40.50.12780">
    <property type="entry name" value="N-terminal domain of ligase-like"/>
    <property type="match status" value="1"/>
</dbReference>
<dbReference type="Gene3D" id="1.10.1200.10">
    <property type="entry name" value="ACP-like"/>
    <property type="match status" value="1"/>
</dbReference>
<dbReference type="GO" id="GO:0031177">
    <property type="term" value="F:phosphopantetheine binding"/>
    <property type="evidence" value="ECO:0007669"/>
    <property type="project" value="InterPro"/>
</dbReference>
<dbReference type="Pfam" id="PF07993">
    <property type="entry name" value="NAD_binding_4"/>
    <property type="match status" value="1"/>
</dbReference>
<dbReference type="RefSeq" id="XP_029765456.1">
    <property type="nucleotide sequence ID" value="XM_029908187.1"/>
</dbReference>
<dbReference type="InterPro" id="IPR036736">
    <property type="entry name" value="ACP-like_sf"/>
</dbReference>
<evidence type="ECO:0000313" key="4">
    <source>
        <dbReference type="EMBL" id="KEQ89269.1"/>
    </source>
</evidence>
<reference evidence="4 5" key="1">
    <citation type="journal article" date="2014" name="BMC Genomics">
        <title>Genome sequencing of four Aureobasidium pullulans varieties: biotechnological potential, stress tolerance, and description of new species.</title>
        <authorList>
            <person name="Gostin Ar C."/>
            <person name="Ohm R.A."/>
            <person name="Kogej T."/>
            <person name="Sonjak S."/>
            <person name="Turk M."/>
            <person name="Zajc J."/>
            <person name="Zalar P."/>
            <person name="Grube M."/>
            <person name="Sun H."/>
            <person name="Han J."/>
            <person name="Sharma A."/>
            <person name="Chiniquy J."/>
            <person name="Ngan C.Y."/>
            <person name="Lipzen A."/>
            <person name="Barry K."/>
            <person name="Grigoriev I.V."/>
            <person name="Gunde-Cimerman N."/>
        </authorList>
    </citation>
    <scope>NUCLEOTIDE SEQUENCE [LARGE SCALE GENOMIC DNA]</scope>
    <source>
        <strain evidence="4 5">EXF-150</strain>
    </source>
</reference>
<proteinExistence type="predicted"/>
<dbReference type="PROSITE" id="PS00455">
    <property type="entry name" value="AMP_BINDING"/>
    <property type="match status" value="1"/>
</dbReference>
<dbReference type="InterPro" id="IPR009081">
    <property type="entry name" value="PP-bd_ACP"/>
</dbReference>
<dbReference type="HOGENOM" id="CLU_002220_2_1_1"/>
<evidence type="ECO:0000313" key="5">
    <source>
        <dbReference type="Proteomes" id="UP000030706"/>
    </source>
</evidence>
<dbReference type="Pfam" id="PF00550">
    <property type="entry name" value="PP-binding"/>
    <property type="match status" value="1"/>
</dbReference>
<dbReference type="SMART" id="SM00823">
    <property type="entry name" value="PKS_PP"/>
    <property type="match status" value="1"/>
</dbReference>
<dbReference type="GeneID" id="40750493"/>
<dbReference type="Pfam" id="PF00501">
    <property type="entry name" value="AMP-binding"/>
    <property type="match status" value="1"/>
</dbReference>
<feature type="domain" description="Polyketide synthase-like phosphopantetheine-binding" evidence="3">
    <location>
        <begin position="593"/>
        <end position="663"/>
    </location>
</feature>
<dbReference type="PANTHER" id="PTHR43439">
    <property type="entry name" value="PHENYLACETATE-COENZYME A LIGASE"/>
    <property type="match status" value="1"/>
</dbReference>
<dbReference type="InterPro" id="IPR051414">
    <property type="entry name" value="Adenylate-forming_Reductase"/>
</dbReference>
<dbReference type="SUPFAM" id="SSF47336">
    <property type="entry name" value="ACP-like"/>
    <property type="match status" value="1"/>
</dbReference>
<dbReference type="Gene3D" id="3.40.50.720">
    <property type="entry name" value="NAD(P)-binding Rossmann-like Domain"/>
    <property type="match status" value="1"/>
</dbReference>
<dbReference type="EMBL" id="KL584974">
    <property type="protein sequence ID" value="KEQ89269.1"/>
    <property type="molecule type" value="Genomic_DNA"/>
</dbReference>
<evidence type="ECO:0000256" key="1">
    <source>
        <dbReference type="ARBA" id="ARBA00022450"/>
    </source>
</evidence>
<gene>
    <name evidence="4" type="ORF">M438DRAFT_370463</name>
</gene>
<dbReference type="SUPFAM" id="SSF51735">
    <property type="entry name" value="NAD(P)-binding Rossmann-fold domains"/>
    <property type="match status" value="1"/>
</dbReference>
<keyword evidence="2" id="KW-0597">Phosphoprotein</keyword>
<dbReference type="InterPro" id="IPR020806">
    <property type="entry name" value="PKS_PP-bd"/>
</dbReference>